<dbReference type="RefSeq" id="WP_077590046.1">
    <property type="nucleotide sequence ID" value="NZ_CP019640.1"/>
</dbReference>
<gene>
    <name evidence="7" type="ORF">B0X71_14250</name>
</gene>
<dbReference type="Gene3D" id="6.10.10.10">
    <property type="entry name" value="Flagellar export chaperone, C-terminal domain"/>
    <property type="match status" value="1"/>
</dbReference>
<dbReference type="InterPro" id="IPR042187">
    <property type="entry name" value="Flagellin_C_sub2"/>
</dbReference>
<comment type="subcellular location">
    <subcellularLocation>
        <location evidence="4">Secreted</location>
    </subcellularLocation>
    <subcellularLocation>
        <location evidence="4">Bacterial flagellum</location>
    </subcellularLocation>
</comment>
<dbReference type="InterPro" id="IPR046358">
    <property type="entry name" value="Flagellin_C"/>
</dbReference>
<dbReference type="InterPro" id="IPR001492">
    <property type="entry name" value="Flagellin"/>
</dbReference>
<name>A0A1Q2L162_9BACL</name>
<keyword evidence="8" id="KW-1185">Reference proteome</keyword>
<dbReference type="EMBL" id="CP019640">
    <property type="protein sequence ID" value="AQQ54153.1"/>
    <property type="molecule type" value="Genomic_DNA"/>
</dbReference>
<evidence type="ECO:0000256" key="2">
    <source>
        <dbReference type="ARBA" id="ARBA00020110"/>
    </source>
</evidence>
<dbReference type="GO" id="GO:0009288">
    <property type="term" value="C:bacterial-type flagellum"/>
    <property type="evidence" value="ECO:0007669"/>
    <property type="project" value="UniProtKB-SubCell"/>
</dbReference>
<keyword evidence="4" id="KW-0964">Secreted</keyword>
<dbReference type="KEGG" id="pmar:B0X71_14250"/>
<dbReference type="PRINTS" id="PR00207">
    <property type="entry name" value="FLAGELLIN"/>
</dbReference>
<evidence type="ECO:0000259" key="5">
    <source>
        <dbReference type="Pfam" id="PF00669"/>
    </source>
</evidence>
<feature type="domain" description="Flagellin N-terminal" evidence="5">
    <location>
        <begin position="3"/>
        <end position="138"/>
    </location>
</feature>
<dbReference type="Proteomes" id="UP000188184">
    <property type="component" value="Chromosome"/>
</dbReference>
<dbReference type="GO" id="GO:0005576">
    <property type="term" value="C:extracellular region"/>
    <property type="evidence" value="ECO:0007669"/>
    <property type="project" value="UniProtKB-SubCell"/>
</dbReference>
<dbReference type="InterPro" id="IPR001029">
    <property type="entry name" value="Flagellin_N"/>
</dbReference>
<evidence type="ECO:0000313" key="8">
    <source>
        <dbReference type="Proteomes" id="UP000188184"/>
    </source>
</evidence>
<evidence type="ECO:0000313" key="7">
    <source>
        <dbReference type="EMBL" id="AQQ54153.1"/>
    </source>
</evidence>
<comment type="function">
    <text evidence="4">Flagellin is the subunit protein which polymerizes to form the filaments of bacterial flagella.</text>
</comment>
<dbReference type="Pfam" id="PF00700">
    <property type="entry name" value="Flagellin_C"/>
    <property type="match status" value="1"/>
</dbReference>
<dbReference type="OrthoDB" id="9796789at2"/>
<dbReference type="Gene3D" id="1.20.1330.10">
    <property type="entry name" value="f41 fragment of flagellin, N-terminal domain"/>
    <property type="match status" value="1"/>
</dbReference>
<dbReference type="AlphaFoldDB" id="A0A1Q2L162"/>
<keyword evidence="3 4" id="KW-0975">Bacterial flagellum</keyword>
<comment type="similarity">
    <text evidence="1 4">Belongs to the bacterial flagellin family.</text>
</comment>
<dbReference type="GO" id="GO:0005198">
    <property type="term" value="F:structural molecule activity"/>
    <property type="evidence" value="ECO:0007669"/>
    <property type="project" value="UniProtKB-UniRule"/>
</dbReference>
<dbReference type="SUPFAM" id="SSF64518">
    <property type="entry name" value="Phase 1 flagellin"/>
    <property type="match status" value="1"/>
</dbReference>
<evidence type="ECO:0000256" key="3">
    <source>
        <dbReference type="ARBA" id="ARBA00023143"/>
    </source>
</evidence>
<evidence type="ECO:0000256" key="4">
    <source>
        <dbReference type="RuleBase" id="RU362073"/>
    </source>
</evidence>
<evidence type="ECO:0000256" key="1">
    <source>
        <dbReference type="ARBA" id="ARBA00005709"/>
    </source>
</evidence>
<dbReference type="Pfam" id="PF00669">
    <property type="entry name" value="Flagellin_N"/>
    <property type="match status" value="1"/>
</dbReference>
<proteinExistence type="inferred from homology"/>
<dbReference type="PANTHER" id="PTHR42792:SF2">
    <property type="entry name" value="FLAGELLIN"/>
    <property type="match status" value="1"/>
</dbReference>
<dbReference type="Gene3D" id="3.30.70.2120">
    <property type="match status" value="1"/>
</dbReference>
<evidence type="ECO:0000259" key="6">
    <source>
        <dbReference type="Pfam" id="PF00700"/>
    </source>
</evidence>
<sequence length="416" mass="44915">MRINHNIAALHTYNRLSNASKQTMNSAEKLASGLRINQAKDDAAGLAISEKMRGQIRGLAQAERNVKDGISLLQTAESGLAKVSNPHLQRLRELAVQAANGTLTNTDRVQIQAEVGQIKKSINDIANNTEFNSIKLLNVGKSEPVKVAKEIEVTVQPGEQLVAGYINVLPSNTEPLTVEAMFGTISGAEWPDMNIISPTGHEFGYSGTMGGSSTQTIGATDSASSATYNGYAASNEAMTFNDPIEGIWQVEIRNTGGISSSTFSLKSNLGIQLTSQSVTSADEDENSLTFQVGANTEDHMKVELTDVRTVALGIDELEFTSQTKAEKAISIIDEALAKVTEERSKFGAYQNALEHTENNIGNTMMNLTAAESRIRDTDIAKELTERTKHSILVQSAQAMLVHANQQPQAVLQLLRQ</sequence>
<dbReference type="PANTHER" id="PTHR42792">
    <property type="entry name" value="FLAGELLIN"/>
    <property type="match status" value="1"/>
</dbReference>
<organism evidence="7 8">
    <name type="scientific">Planococcus lenghuensis</name>
    <dbReference type="NCBI Taxonomy" id="2213202"/>
    <lineage>
        <taxon>Bacteria</taxon>
        <taxon>Bacillati</taxon>
        <taxon>Bacillota</taxon>
        <taxon>Bacilli</taxon>
        <taxon>Bacillales</taxon>
        <taxon>Caryophanaceae</taxon>
        <taxon>Planococcus</taxon>
    </lineage>
</organism>
<protein>
    <recommendedName>
        <fullName evidence="2 4">Flagellin</fullName>
    </recommendedName>
</protein>
<feature type="domain" description="Flagellin C-terminal" evidence="6">
    <location>
        <begin position="329"/>
        <end position="414"/>
    </location>
</feature>
<accession>A0A1Q2L162</accession>
<reference evidence="7 8" key="1">
    <citation type="submission" date="2017-02" db="EMBL/GenBank/DDBJ databases">
        <title>The complete genomic sequence of a novel cold adapted crude oil-degrading bacterium Planococcus qaidamina Y42.</title>
        <authorList>
            <person name="Yang R."/>
        </authorList>
    </citation>
    <scope>NUCLEOTIDE SEQUENCE [LARGE SCALE GENOMIC DNA]</scope>
    <source>
        <strain evidence="7 8">Y42</strain>
    </source>
</reference>